<dbReference type="Proteomes" id="UP000233769">
    <property type="component" value="Chromosome tk0001"/>
</dbReference>
<proteinExistence type="predicted"/>
<gene>
    <name evidence="1" type="ORF">TK0001_1865</name>
</gene>
<name>A0A2N9AM80_METEX</name>
<sequence length="71" mass="7998">MQSPGHTMEPDGEDRFVVRVDGDLAGYVTQDPVRPGLWIAEDQKRRFMGRVYQPEKAATFLAAWFIAGDEA</sequence>
<dbReference type="AlphaFoldDB" id="A0A2N9AM80"/>
<dbReference type="EMBL" id="LT962688">
    <property type="protein sequence ID" value="SOR28467.1"/>
    <property type="molecule type" value="Genomic_DNA"/>
</dbReference>
<evidence type="ECO:0000313" key="2">
    <source>
        <dbReference type="Proteomes" id="UP000233769"/>
    </source>
</evidence>
<accession>A0A2N9AM80</accession>
<reference evidence="2" key="1">
    <citation type="submission" date="2017-10" db="EMBL/GenBank/DDBJ databases">
        <authorList>
            <person name="Regsiter A."/>
            <person name="William W."/>
        </authorList>
    </citation>
    <scope>NUCLEOTIDE SEQUENCE [LARGE SCALE GENOMIC DNA]</scope>
</reference>
<organism evidence="1 2">
    <name type="scientific">Methylorubrum extorquens</name>
    <name type="common">Methylobacterium dichloromethanicum</name>
    <name type="synonym">Methylobacterium extorquens</name>
    <dbReference type="NCBI Taxonomy" id="408"/>
    <lineage>
        <taxon>Bacteria</taxon>
        <taxon>Pseudomonadati</taxon>
        <taxon>Pseudomonadota</taxon>
        <taxon>Alphaproteobacteria</taxon>
        <taxon>Hyphomicrobiales</taxon>
        <taxon>Methylobacteriaceae</taxon>
        <taxon>Methylorubrum</taxon>
    </lineage>
</organism>
<evidence type="ECO:0000313" key="1">
    <source>
        <dbReference type="EMBL" id="SOR28467.1"/>
    </source>
</evidence>
<protein>
    <submittedName>
        <fullName evidence="1">Uncharacterized protein</fullName>
    </submittedName>
</protein>